<proteinExistence type="predicted"/>
<evidence type="ECO:0000313" key="2">
    <source>
        <dbReference type="EMBL" id="KAG0567435.1"/>
    </source>
</evidence>
<dbReference type="Proteomes" id="UP000822688">
    <property type="component" value="Chromosome 7"/>
</dbReference>
<keyword evidence="3" id="KW-1185">Reference proteome</keyword>
<dbReference type="InterPro" id="IPR013094">
    <property type="entry name" value="AB_hydrolase_3"/>
</dbReference>
<reference evidence="2" key="1">
    <citation type="submission" date="2020-06" db="EMBL/GenBank/DDBJ databases">
        <title>WGS assembly of Ceratodon purpureus strain R40.</title>
        <authorList>
            <person name="Carey S.B."/>
            <person name="Jenkins J."/>
            <person name="Shu S."/>
            <person name="Lovell J.T."/>
            <person name="Sreedasyam A."/>
            <person name="Maumus F."/>
            <person name="Tiley G.P."/>
            <person name="Fernandez-Pozo N."/>
            <person name="Barry K."/>
            <person name="Chen C."/>
            <person name="Wang M."/>
            <person name="Lipzen A."/>
            <person name="Daum C."/>
            <person name="Saski C.A."/>
            <person name="Payton A.C."/>
            <person name="Mcbreen J.C."/>
            <person name="Conrad R.E."/>
            <person name="Kollar L.M."/>
            <person name="Olsson S."/>
            <person name="Huttunen S."/>
            <person name="Landis J.B."/>
            <person name="Wickett N.J."/>
            <person name="Johnson M.G."/>
            <person name="Rensing S.A."/>
            <person name="Grimwood J."/>
            <person name="Schmutz J."/>
            <person name="Mcdaniel S.F."/>
        </authorList>
    </citation>
    <scope>NUCLEOTIDE SEQUENCE</scope>
    <source>
        <strain evidence="2">R40</strain>
    </source>
</reference>
<evidence type="ECO:0000313" key="3">
    <source>
        <dbReference type="Proteomes" id="UP000822688"/>
    </source>
</evidence>
<feature type="domain" description="Alpha/beta hydrolase fold-3" evidence="1">
    <location>
        <begin position="123"/>
        <end position="158"/>
    </location>
</feature>
<accession>A0A8T0H998</accession>
<organism evidence="2 3">
    <name type="scientific">Ceratodon purpureus</name>
    <name type="common">Fire moss</name>
    <name type="synonym">Dicranum purpureum</name>
    <dbReference type="NCBI Taxonomy" id="3225"/>
    <lineage>
        <taxon>Eukaryota</taxon>
        <taxon>Viridiplantae</taxon>
        <taxon>Streptophyta</taxon>
        <taxon>Embryophyta</taxon>
        <taxon>Bryophyta</taxon>
        <taxon>Bryophytina</taxon>
        <taxon>Bryopsida</taxon>
        <taxon>Dicranidae</taxon>
        <taxon>Pseudoditrichales</taxon>
        <taxon>Ditrichaceae</taxon>
        <taxon>Ceratodon</taxon>
    </lineage>
</organism>
<dbReference type="AlphaFoldDB" id="A0A8T0H998"/>
<protein>
    <recommendedName>
        <fullName evidence="1">Alpha/beta hydrolase fold-3 domain-containing protein</fullName>
    </recommendedName>
</protein>
<sequence>MAQVVGLSPNRMISVSSQDSEIRNAVYISILTFNNLWEIVDFLCFATELRRWYPEVEILKAERRRPPGQAEAQGNNVGVRLVKLRKAAQKRPEPTEISHHETTQTMVIFPKASLQANREGDESWLTKHADFSMCFVMGESAGSNIVHHLGLQFAKSDLNTLSISKRAHLPGTVVR</sequence>
<dbReference type="Gene3D" id="3.40.50.1820">
    <property type="entry name" value="alpha/beta hydrolase"/>
    <property type="match status" value="1"/>
</dbReference>
<dbReference type="Pfam" id="PF07859">
    <property type="entry name" value="Abhydrolase_3"/>
    <property type="match status" value="1"/>
</dbReference>
<dbReference type="InterPro" id="IPR029058">
    <property type="entry name" value="AB_hydrolase_fold"/>
</dbReference>
<name>A0A8T0H998_CERPU</name>
<comment type="caution">
    <text evidence="2">The sequence shown here is derived from an EMBL/GenBank/DDBJ whole genome shotgun (WGS) entry which is preliminary data.</text>
</comment>
<dbReference type="EMBL" id="CM026428">
    <property type="protein sequence ID" value="KAG0567435.1"/>
    <property type="molecule type" value="Genomic_DNA"/>
</dbReference>
<dbReference type="GO" id="GO:0016787">
    <property type="term" value="F:hydrolase activity"/>
    <property type="evidence" value="ECO:0007669"/>
    <property type="project" value="InterPro"/>
</dbReference>
<evidence type="ECO:0000259" key="1">
    <source>
        <dbReference type="Pfam" id="PF07859"/>
    </source>
</evidence>
<gene>
    <name evidence="2" type="ORF">KC19_7G134700</name>
</gene>